<dbReference type="GO" id="GO:1990133">
    <property type="term" value="C:molybdopterin adenylyltransferase complex"/>
    <property type="evidence" value="ECO:0007669"/>
    <property type="project" value="TreeGrafter"/>
</dbReference>
<evidence type="ECO:0000256" key="1">
    <source>
        <dbReference type="ARBA" id="ARBA00022741"/>
    </source>
</evidence>
<proteinExistence type="inferred from homology"/>
<sequence length="83" mass="8737">MTLKILYFARLKESFGRAEEDFDFEGGTVAELTAALAARGGAWAEELAPGRVFRVAVNQELAPPSTPLAAGDEVAIFPPVTGG</sequence>
<dbReference type="PANTHER" id="PTHR33359">
    <property type="entry name" value="MOLYBDOPTERIN SYNTHASE SULFUR CARRIER SUBUNIT"/>
    <property type="match status" value="1"/>
</dbReference>
<dbReference type="Gene3D" id="3.10.20.30">
    <property type="match status" value="1"/>
</dbReference>
<dbReference type="UniPathway" id="UPA00344"/>
<dbReference type="InterPro" id="IPR016155">
    <property type="entry name" value="Mopterin_synth/thiamin_S_b"/>
</dbReference>
<dbReference type="EMBL" id="LQQU01000035">
    <property type="protein sequence ID" value="KZE28908.1"/>
    <property type="molecule type" value="Genomic_DNA"/>
</dbReference>
<dbReference type="PANTHER" id="PTHR33359:SF1">
    <property type="entry name" value="MOLYBDOPTERIN SYNTHASE SULFUR CARRIER SUBUNIT"/>
    <property type="match status" value="1"/>
</dbReference>
<dbReference type="OrthoDB" id="9801945at2"/>
<dbReference type="Pfam" id="PF02597">
    <property type="entry name" value="ThiS"/>
    <property type="match status" value="1"/>
</dbReference>
<keyword evidence="1" id="KW-0547">Nucleotide-binding</keyword>
<evidence type="ECO:0000313" key="5">
    <source>
        <dbReference type="Proteomes" id="UP000076625"/>
    </source>
</evidence>
<dbReference type="AlphaFoldDB" id="A0A165EXJ2"/>
<evidence type="ECO:0000313" key="4">
    <source>
        <dbReference type="EMBL" id="KZE28908.1"/>
    </source>
</evidence>
<dbReference type="Proteomes" id="UP000076625">
    <property type="component" value="Unassembled WGS sequence"/>
</dbReference>
<dbReference type="InterPro" id="IPR003749">
    <property type="entry name" value="ThiS/MoaD-like"/>
</dbReference>
<dbReference type="STRING" id="1452487.AVW16_13645"/>
<dbReference type="NCBIfam" id="TIGR01682">
    <property type="entry name" value="moaD"/>
    <property type="match status" value="1"/>
</dbReference>
<name>A0A165EXJ2_9NEIS</name>
<comment type="caution">
    <text evidence="4">The sequence shown here is derived from an EMBL/GenBank/DDBJ whole genome shotgun (WGS) entry which is preliminary data.</text>
</comment>
<dbReference type="GO" id="GO:0006777">
    <property type="term" value="P:Mo-molybdopterin cofactor biosynthetic process"/>
    <property type="evidence" value="ECO:0007669"/>
    <property type="project" value="InterPro"/>
</dbReference>
<dbReference type="GO" id="GO:0000166">
    <property type="term" value="F:nucleotide binding"/>
    <property type="evidence" value="ECO:0007669"/>
    <property type="project" value="UniProtKB-KW"/>
</dbReference>
<dbReference type="SUPFAM" id="SSF54285">
    <property type="entry name" value="MoaD/ThiS"/>
    <property type="match status" value="1"/>
</dbReference>
<comment type="similarity">
    <text evidence="2">Belongs to the MoaD family.</text>
</comment>
<evidence type="ECO:0000256" key="2">
    <source>
        <dbReference type="ARBA" id="ARBA00024200"/>
    </source>
</evidence>
<protein>
    <recommendedName>
        <fullName evidence="3">Molybdopterin synthase sulfur carrier subunit</fullName>
    </recommendedName>
</protein>
<reference evidence="5" key="1">
    <citation type="submission" date="2016-01" db="EMBL/GenBank/DDBJ databases">
        <title>Draft genome of Chromobacterium sp. F49.</title>
        <authorList>
            <person name="Hong K.W."/>
        </authorList>
    </citation>
    <scope>NUCLEOTIDE SEQUENCE [LARGE SCALE GENOMIC DNA]</scope>
    <source>
        <strain evidence="5">CN10</strain>
    </source>
</reference>
<dbReference type="InterPro" id="IPR012675">
    <property type="entry name" value="Beta-grasp_dom_sf"/>
</dbReference>
<accession>A0A165EXJ2</accession>
<dbReference type="InterPro" id="IPR044672">
    <property type="entry name" value="MOCS2A"/>
</dbReference>
<keyword evidence="5" id="KW-1185">Reference proteome</keyword>
<dbReference type="CDD" id="cd00754">
    <property type="entry name" value="Ubl_MoaD"/>
    <property type="match status" value="1"/>
</dbReference>
<gene>
    <name evidence="4" type="ORF">AVW16_13645</name>
</gene>
<evidence type="ECO:0000256" key="3">
    <source>
        <dbReference type="ARBA" id="ARBA00024247"/>
    </source>
</evidence>
<dbReference type="RefSeq" id="WP_066613864.1">
    <property type="nucleotide sequence ID" value="NZ_LQQU01000035.1"/>
</dbReference>
<organism evidence="4 5">
    <name type="scientific">Crenobacter luteus</name>
    <dbReference type="NCBI Taxonomy" id="1452487"/>
    <lineage>
        <taxon>Bacteria</taxon>
        <taxon>Pseudomonadati</taxon>
        <taxon>Pseudomonadota</taxon>
        <taxon>Betaproteobacteria</taxon>
        <taxon>Neisseriales</taxon>
        <taxon>Neisseriaceae</taxon>
        <taxon>Crenobacter</taxon>
    </lineage>
</organism>